<keyword evidence="1" id="KW-0813">Transport</keyword>
<dbReference type="GO" id="GO:0044877">
    <property type="term" value="F:protein-containing complex binding"/>
    <property type="evidence" value="ECO:0007669"/>
    <property type="project" value="TreeGrafter"/>
</dbReference>
<dbReference type="Pfam" id="PF00027">
    <property type="entry name" value="cNMP_binding"/>
    <property type="match status" value="1"/>
</dbReference>
<evidence type="ECO:0000259" key="2">
    <source>
        <dbReference type="PROSITE" id="PS50042"/>
    </source>
</evidence>
<dbReference type="PROSITE" id="PS50042">
    <property type="entry name" value="CNMP_BINDING_3"/>
    <property type="match status" value="1"/>
</dbReference>
<evidence type="ECO:0000313" key="4">
    <source>
        <dbReference type="Proteomes" id="UP000287853"/>
    </source>
</evidence>
<evidence type="ECO:0000313" key="3">
    <source>
        <dbReference type="EMBL" id="RWX43979.1"/>
    </source>
</evidence>
<sequence>MWLVQELLTAMSESDLLKRRLVHPGARQIKFECGGCTGLIRFEYKKKTTHSTLQMKLLEASKKRAKNQLLGRFFDLLRGMELFEPLDDFDLQDLTLLMKLEKYPANNILLESGTVGSHFYVVLAGKVTVVREDHGVIAELGPGDIFGEMSLLSGELTSSSVHSKTPVELASLKATDFKSTLSTYPVLQVFFYRLFVDRVQKNTIRAGNITSGMNGELSDINSVELFQLINSGGKTGKVDFIFDECKALVLFNAGEIVFCKCSDHEGKNAIFNILAKQDGQFAYTKGISEEEKELPVLGGFMGLIMEGLRRIDEKEAAEGEQDEL</sequence>
<dbReference type="InterPro" id="IPR000595">
    <property type="entry name" value="cNMP-bd_dom"/>
</dbReference>
<evidence type="ECO:0000256" key="1">
    <source>
        <dbReference type="ARBA" id="ARBA00023286"/>
    </source>
</evidence>
<dbReference type="AlphaFoldDB" id="A0A3S3QCM6"/>
<protein>
    <recommendedName>
        <fullName evidence="2">Cyclic nucleotide-binding domain-containing protein</fullName>
    </recommendedName>
</protein>
<dbReference type="Gene3D" id="2.60.120.10">
    <property type="entry name" value="Jelly Rolls"/>
    <property type="match status" value="1"/>
</dbReference>
<dbReference type="SUPFAM" id="SSF51206">
    <property type="entry name" value="cAMP-binding domain-like"/>
    <property type="match status" value="1"/>
</dbReference>
<dbReference type="SMART" id="SM00100">
    <property type="entry name" value="cNMP"/>
    <property type="match status" value="1"/>
</dbReference>
<dbReference type="InterPro" id="IPR018490">
    <property type="entry name" value="cNMP-bd_dom_sf"/>
</dbReference>
<dbReference type="GO" id="GO:0005221">
    <property type="term" value="F:intracellularly cyclic nucleotide-activated monoatomic cation channel activity"/>
    <property type="evidence" value="ECO:0007669"/>
    <property type="project" value="InterPro"/>
</dbReference>
<comment type="caution">
    <text evidence="3">The sequence shown here is derived from an EMBL/GenBank/DDBJ whole genome shotgun (WGS) entry which is preliminary data.</text>
</comment>
<keyword evidence="1" id="KW-1071">Ligand-gated ion channel</keyword>
<keyword evidence="1" id="KW-0407">Ion channel</keyword>
<keyword evidence="1" id="KW-0406">Ion transport</keyword>
<accession>A0A3S3QCM6</accession>
<dbReference type="InterPro" id="IPR014710">
    <property type="entry name" value="RmlC-like_jellyroll"/>
</dbReference>
<proteinExistence type="predicted"/>
<organism evidence="3 4">
    <name type="scientific">Candidatus Electrothrix aarhusensis</name>
    <dbReference type="NCBI Taxonomy" id="1859131"/>
    <lineage>
        <taxon>Bacteria</taxon>
        <taxon>Pseudomonadati</taxon>
        <taxon>Thermodesulfobacteriota</taxon>
        <taxon>Desulfobulbia</taxon>
        <taxon>Desulfobulbales</taxon>
        <taxon>Desulfobulbaceae</taxon>
        <taxon>Candidatus Electrothrix</taxon>
    </lineage>
</organism>
<dbReference type="EMBL" id="MTKO01000104">
    <property type="protein sequence ID" value="RWX43979.1"/>
    <property type="molecule type" value="Genomic_DNA"/>
</dbReference>
<dbReference type="CDD" id="cd00038">
    <property type="entry name" value="CAP_ED"/>
    <property type="match status" value="1"/>
</dbReference>
<dbReference type="PANTHER" id="PTHR45638">
    <property type="entry name" value="CYCLIC NUCLEOTIDE-GATED CATION CHANNEL SUBUNIT A"/>
    <property type="match status" value="1"/>
</dbReference>
<dbReference type="InterPro" id="IPR050866">
    <property type="entry name" value="CNG_cation_channel"/>
</dbReference>
<dbReference type="PANTHER" id="PTHR45638:SF11">
    <property type="entry name" value="CYCLIC NUCLEOTIDE-GATED CATION CHANNEL SUBUNIT A"/>
    <property type="match status" value="1"/>
</dbReference>
<dbReference type="Pfam" id="PF14332">
    <property type="entry name" value="DUF4388"/>
    <property type="match status" value="1"/>
</dbReference>
<dbReference type="Proteomes" id="UP000287853">
    <property type="component" value="Unassembled WGS sequence"/>
</dbReference>
<dbReference type="InterPro" id="IPR025497">
    <property type="entry name" value="PatA-like_N"/>
</dbReference>
<name>A0A3S3QCM6_9BACT</name>
<gene>
    <name evidence="3" type="ORF">H206_02642</name>
</gene>
<feature type="domain" description="Cyclic nucleotide-binding" evidence="2">
    <location>
        <begin position="82"/>
        <end position="198"/>
    </location>
</feature>
<keyword evidence="4" id="KW-1185">Reference proteome</keyword>
<reference evidence="3 4" key="1">
    <citation type="submission" date="2017-01" db="EMBL/GenBank/DDBJ databases">
        <title>The cable genome- insights into the physiology and evolution of filamentous bacteria capable of sulfide oxidation via long distance electron transfer.</title>
        <authorList>
            <person name="Schreiber L."/>
            <person name="Bjerg J.T."/>
            <person name="Boggild A."/>
            <person name="Van De Vossenberg J."/>
            <person name="Meysman F."/>
            <person name="Nielsen L.P."/>
            <person name="Schramm A."/>
            <person name="Kjeldsen K.U."/>
        </authorList>
    </citation>
    <scope>NUCLEOTIDE SEQUENCE [LARGE SCALE GENOMIC DNA]</scope>
    <source>
        <strain evidence="3">MCF</strain>
    </source>
</reference>